<dbReference type="Proteomes" id="UP000693970">
    <property type="component" value="Unassembled WGS sequence"/>
</dbReference>
<reference evidence="5" key="2">
    <citation type="submission" date="2021-04" db="EMBL/GenBank/DDBJ databases">
        <authorList>
            <person name="Podell S."/>
        </authorList>
    </citation>
    <scope>NUCLEOTIDE SEQUENCE</scope>
    <source>
        <strain evidence="5">Hildebrandi</strain>
    </source>
</reference>
<dbReference type="PANTHER" id="PTHR10015">
    <property type="entry name" value="HEAT SHOCK TRANSCRIPTION FACTOR"/>
    <property type="match status" value="1"/>
</dbReference>
<feature type="region of interest" description="Disordered" evidence="3">
    <location>
        <begin position="35"/>
        <end position="60"/>
    </location>
</feature>
<gene>
    <name evidence="5" type="ORF">IV203_036901</name>
</gene>
<dbReference type="InterPro" id="IPR000232">
    <property type="entry name" value="HSF_DNA-bd"/>
</dbReference>
<dbReference type="AlphaFoldDB" id="A0A9K3LH69"/>
<protein>
    <submittedName>
        <fullName evidence="5">HSF-type DNA-binding protein</fullName>
    </submittedName>
</protein>
<dbReference type="GO" id="GO:0003700">
    <property type="term" value="F:DNA-binding transcription factor activity"/>
    <property type="evidence" value="ECO:0007669"/>
    <property type="project" value="InterPro"/>
</dbReference>
<evidence type="ECO:0000313" key="5">
    <source>
        <dbReference type="EMBL" id="KAG7361800.1"/>
    </source>
</evidence>
<feature type="compositionally biased region" description="Polar residues" evidence="3">
    <location>
        <begin position="35"/>
        <end position="44"/>
    </location>
</feature>
<dbReference type="GO" id="GO:0043565">
    <property type="term" value="F:sequence-specific DNA binding"/>
    <property type="evidence" value="ECO:0007669"/>
    <property type="project" value="InterPro"/>
</dbReference>
<dbReference type="FunFam" id="1.10.10.10:FF:000479">
    <property type="entry name" value="Predicted protein"/>
    <property type="match status" value="1"/>
</dbReference>
<keyword evidence="6" id="KW-1185">Reference proteome</keyword>
<sequence length="375" mass="42406">MCLGIHQPIPKPIALGHKAIEESLILNASALNNVKQNQDGQSPEKTSHLSEKQRNRRIRQPHPHIVVEHHYHDHSHDPYQQYQDEQHPARGGVTVPFPMKLHAMLEGVRQEGLEDVCSWQPHGRSFVVRNPKEFVALLPKYFKLTKLASFQRQLNLYGFQRLTRGKERGAYYHEMFLRGKPYLAHHIERMKVKGTGVRARSNPAQEPDFWSMEWMEESGNAGATTPPLQPPHFAQQNVSAPWNKEDTLSSPFVYPGSVPVLPPSVSSAPSIPIVSPSSNGRTKVSPKVSANNTFVMSDDDVVSAFDMNFHYMDPFQPLPLEDLKYNTVQSLNAQDASTVAEAEQFFQGFEFPNFLFDSQVENDAIFGEMLESLIA</sequence>
<feature type="domain" description="HSF-type DNA-binding" evidence="4">
    <location>
        <begin position="93"/>
        <end position="190"/>
    </location>
</feature>
<reference evidence="5" key="1">
    <citation type="journal article" date="2021" name="Sci. Rep.">
        <title>Diploid genomic architecture of Nitzschia inconspicua, an elite biomass production diatom.</title>
        <authorList>
            <person name="Oliver A."/>
            <person name="Podell S."/>
            <person name="Pinowska A."/>
            <person name="Traller J.C."/>
            <person name="Smith S.R."/>
            <person name="McClure R."/>
            <person name="Beliaev A."/>
            <person name="Bohutskyi P."/>
            <person name="Hill E.A."/>
            <person name="Rabines A."/>
            <person name="Zheng H."/>
            <person name="Allen L.Z."/>
            <person name="Kuo A."/>
            <person name="Grigoriev I.V."/>
            <person name="Allen A.E."/>
            <person name="Hazlebeck D."/>
            <person name="Allen E.E."/>
        </authorList>
    </citation>
    <scope>NUCLEOTIDE SEQUENCE</scope>
    <source>
        <strain evidence="5">Hildebrandi</strain>
    </source>
</reference>
<evidence type="ECO:0000256" key="1">
    <source>
        <dbReference type="ARBA" id="ARBA00023125"/>
    </source>
</evidence>
<proteinExistence type="inferred from homology"/>
<dbReference type="PANTHER" id="PTHR10015:SF206">
    <property type="entry name" value="HSF-TYPE DNA-BINDING DOMAIN-CONTAINING PROTEIN"/>
    <property type="match status" value="1"/>
</dbReference>
<name>A0A9K3LH69_9STRA</name>
<accession>A0A9K3LH69</accession>
<dbReference type="OrthoDB" id="46693at2759"/>
<evidence type="ECO:0000313" key="6">
    <source>
        <dbReference type="Proteomes" id="UP000693970"/>
    </source>
</evidence>
<dbReference type="Pfam" id="PF00447">
    <property type="entry name" value="HSF_DNA-bind"/>
    <property type="match status" value="1"/>
</dbReference>
<organism evidence="5 6">
    <name type="scientific">Nitzschia inconspicua</name>
    <dbReference type="NCBI Taxonomy" id="303405"/>
    <lineage>
        <taxon>Eukaryota</taxon>
        <taxon>Sar</taxon>
        <taxon>Stramenopiles</taxon>
        <taxon>Ochrophyta</taxon>
        <taxon>Bacillariophyta</taxon>
        <taxon>Bacillariophyceae</taxon>
        <taxon>Bacillariophycidae</taxon>
        <taxon>Bacillariales</taxon>
        <taxon>Bacillariaceae</taxon>
        <taxon>Nitzschia</taxon>
    </lineage>
</organism>
<dbReference type="SMART" id="SM00415">
    <property type="entry name" value="HSF"/>
    <property type="match status" value="1"/>
</dbReference>
<comment type="similarity">
    <text evidence="2">Belongs to the HSF family.</text>
</comment>
<evidence type="ECO:0000256" key="2">
    <source>
        <dbReference type="RuleBase" id="RU004020"/>
    </source>
</evidence>
<dbReference type="EMBL" id="JAGRRH010000013">
    <property type="protein sequence ID" value="KAG7361800.1"/>
    <property type="molecule type" value="Genomic_DNA"/>
</dbReference>
<keyword evidence="1 5" id="KW-0238">DNA-binding</keyword>
<evidence type="ECO:0000259" key="4">
    <source>
        <dbReference type="SMART" id="SM00415"/>
    </source>
</evidence>
<evidence type="ECO:0000256" key="3">
    <source>
        <dbReference type="SAM" id="MobiDB-lite"/>
    </source>
</evidence>
<comment type="caution">
    <text evidence="5">The sequence shown here is derived from an EMBL/GenBank/DDBJ whole genome shotgun (WGS) entry which is preliminary data.</text>
</comment>